<dbReference type="Proteomes" id="UP001151699">
    <property type="component" value="Chromosome A"/>
</dbReference>
<feature type="transmembrane region" description="Helical" evidence="1">
    <location>
        <begin position="239"/>
        <end position="267"/>
    </location>
</feature>
<name>A0A9Q0S9W3_9DIPT</name>
<organism evidence="2 3">
    <name type="scientific">Pseudolycoriella hygida</name>
    <dbReference type="NCBI Taxonomy" id="35572"/>
    <lineage>
        <taxon>Eukaryota</taxon>
        <taxon>Metazoa</taxon>
        <taxon>Ecdysozoa</taxon>
        <taxon>Arthropoda</taxon>
        <taxon>Hexapoda</taxon>
        <taxon>Insecta</taxon>
        <taxon>Pterygota</taxon>
        <taxon>Neoptera</taxon>
        <taxon>Endopterygota</taxon>
        <taxon>Diptera</taxon>
        <taxon>Nematocera</taxon>
        <taxon>Sciaroidea</taxon>
        <taxon>Sciaridae</taxon>
        <taxon>Pseudolycoriella</taxon>
    </lineage>
</organism>
<protein>
    <submittedName>
        <fullName evidence="2">Uncharacterized protein</fullName>
    </submittedName>
</protein>
<feature type="transmembrane region" description="Helical" evidence="1">
    <location>
        <begin position="425"/>
        <end position="448"/>
    </location>
</feature>
<evidence type="ECO:0000256" key="1">
    <source>
        <dbReference type="SAM" id="Phobius"/>
    </source>
</evidence>
<sequence>MEGTGRPGSSESIEQNDQHQLLNSTININSRGSLDYDSLNDVVIVDVTESEPTSIVLNFCQKKFLIPYVNILGIVGLRPITVDSSPCSIWFGHLQTLIFMILLFIGYTAQCFTGFRRDRGVTSQNVMTTFDANPNANSTATTFGETIFVFIVPSLLHFIGFLSAVYFLRIADNEQLQNLVERVFILCQCPVRLFIVLWLYILVGMVWLVLMASCIVFVESHSAGVAENLKIFKDFSPELHYWISIVLVLTIICHDLVQVIVLSSYAIQCYLLRCYLYILNDKLVQHTIEPIDWMREMCEFRKLLHHLNKRTAKPVSFFTVLNITYAIAGFAYLIETYVQSNAPIRMFSMNVLNILLWLIIAFYPFFQGASLTEACMIARSSGHRIRIRPFVHHNTSSEDLNSVLLYSSSLQMSAKLFRMPIQGNYLFCVILLLLVVILAMGMCVKVYLGLA</sequence>
<dbReference type="AlphaFoldDB" id="A0A9Q0S9W3"/>
<gene>
    <name evidence="2" type="ORF">Bhyg_04821</name>
</gene>
<feature type="transmembrane region" description="Helical" evidence="1">
    <location>
        <begin position="354"/>
        <end position="378"/>
    </location>
</feature>
<feature type="transmembrane region" description="Helical" evidence="1">
    <location>
        <begin position="147"/>
        <end position="168"/>
    </location>
</feature>
<evidence type="ECO:0000313" key="2">
    <source>
        <dbReference type="EMBL" id="KAJ6649583.1"/>
    </source>
</evidence>
<proteinExistence type="predicted"/>
<comment type="caution">
    <text evidence="2">The sequence shown here is derived from an EMBL/GenBank/DDBJ whole genome shotgun (WGS) entry which is preliminary data.</text>
</comment>
<accession>A0A9Q0S9W3</accession>
<evidence type="ECO:0000313" key="3">
    <source>
        <dbReference type="Proteomes" id="UP001151699"/>
    </source>
</evidence>
<keyword evidence="3" id="KW-1185">Reference proteome</keyword>
<feature type="transmembrane region" description="Helical" evidence="1">
    <location>
        <begin position="315"/>
        <end position="334"/>
    </location>
</feature>
<dbReference type="EMBL" id="WJQU01000001">
    <property type="protein sequence ID" value="KAJ6649583.1"/>
    <property type="molecule type" value="Genomic_DNA"/>
</dbReference>
<dbReference type="PANTHER" id="PTHR38337:SF1">
    <property type="entry name" value="GUSTATORY RECEPTOR"/>
    <property type="match status" value="1"/>
</dbReference>
<reference evidence="2" key="1">
    <citation type="submission" date="2022-07" db="EMBL/GenBank/DDBJ databases">
        <authorList>
            <person name="Trinca V."/>
            <person name="Uliana J.V.C."/>
            <person name="Torres T.T."/>
            <person name="Ward R.J."/>
            <person name="Monesi N."/>
        </authorList>
    </citation>
    <scope>NUCLEOTIDE SEQUENCE</scope>
    <source>
        <strain evidence="2">HSMRA1968</strain>
        <tissue evidence="2">Whole embryos</tissue>
    </source>
</reference>
<feature type="transmembrane region" description="Helical" evidence="1">
    <location>
        <begin position="189"/>
        <end position="219"/>
    </location>
</feature>
<feature type="transmembrane region" description="Helical" evidence="1">
    <location>
        <begin position="87"/>
        <end position="109"/>
    </location>
</feature>
<dbReference type="OrthoDB" id="6020333at2759"/>
<keyword evidence="1" id="KW-0472">Membrane</keyword>
<dbReference type="PANTHER" id="PTHR38337">
    <property type="entry name" value="AGAP010540-PA"/>
    <property type="match status" value="1"/>
</dbReference>
<keyword evidence="1" id="KW-1133">Transmembrane helix</keyword>
<keyword evidence="1" id="KW-0812">Transmembrane</keyword>